<evidence type="ECO:0000313" key="1">
    <source>
        <dbReference type="EMBL" id="MBW0481685.1"/>
    </source>
</evidence>
<dbReference type="AlphaFoldDB" id="A0A9Q3CEK8"/>
<gene>
    <name evidence="1" type="ORF">O181_021400</name>
</gene>
<accession>A0A9Q3CEK8</accession>
<keyword evidence="2" id="KW-1185">Reference proteome</keyword>
<dbReference type="EMBL" id="AVOT02006479">
    <property type="protein sequence ID" value="MBW0481685.1"/>
    <property type="molecule type" value="Genomic_DNA"/>
</dbReference>
<organism evidence="1 2">
    <name type="scientific">Austropuccinia psidii MF-1</name>
    <dbReference type="NCBI Taxonomy" id="1389203"/>
    <lineage>
        <taxon>Eukaryota</taxon>
        <taxon>Fungi</taxon>
        <taxon>Dikarya</taxon>
        <taxon>Basidiomycota</taxon>
        <taxon>Pucciniomycotina</taxon>
        <taxon>Pucciniomycetes</taxon>
        <taxon>Pucciniales</taxon>
        <taxon>Sphaerophragmiaceae</taxon>
        <taxon>Austropuccinia</taxon>
    </lineage>
</organism>
<dbReference type="Proteomes" id="UP000765509">
    <property type="component" value="Unassembled WGS sequence"/>
</dbReference>
<comment type="caution">
    <text evidence="1">The sequence shown here is derived from an EMBL/GenBank/DDBJ whole genome shotgun (WGS) entry which is preliminary data.</text>
</comment>
<name>A0A9Q3CEK8_9BASI</name>
<reference evidence="1" key="1">
    <citation type="submission" date="2021-03" db="EMBL/GenBank/DDBJ databases">
        <title>Draft genome sequence of rust myrtle Austropuccinia psidii MF-1, a brazilian biotype.</title>
        <authorList>
            <person name="Quecine M.C."/>
            <person name="Pachon D.M.R."/>
            <person name="Bonatelli M.L."/>
            <person name="Correr F.H."/>
            <person name="Franceschini L.M."/>
            <person name="Leite T.F."/>
            <person name="Margarido G.R.A."/>
            <person name="Almeida C.A."/>
            <person name="Ferrarezi J.A."/>
            <person name="Labate C.A."/>
        </authorList>
    </citation>
    <scope>NUCLEOTIDE SEQUENCE</scope>
    <source>
        <strain evidence="1">MF-1</strain>
    </source>
</reference>
<evidence type="ECO:0000313" key="2">
    <source>
        <dbReference type="Proteomes" id="UP000765509"/>
    </source>
</evidence>
<protein>
    <submittedName>
        <fullName evidence="1">Uncharacterized protein</fullName>
    </submittedName>
</protein>
<proteinExistence type="predicted"/>
<sequence length="95" mass="10630">MSPVHLRNLGIPRNLTQDRDGLSGTRIYGGGHLGHSGGWQDTWGNHTSSSIHLSIQHKPHTIGLLQGLFEVKRAWNLVNWDSVMEGSKIWKMGYT</sequence>